<evidence type="ECO:0000313" key="2">
    <source>
        <dbReference type="Proteomes" id="UP001060085"/>
    </source>
</evidence>
<organism evidence="1 2">
    <name type="scientific">Catharanthus roseus</name>
    <name type="common">Madagascar periwinkle</name>
    <name type="synonym">Vinca rosea</name>
    <dbReference type="NCBI Taxonomy" id="4058"/>
    <lineage>
        <taxon>Eukaryota</taxon>
        <taxon>Viridiplantae</taxon>
        <taxon>Streptophyta</taxon>
        <taxon>Embryophyta</taxon>
        <taxon>Tracheophyta</taxon>
        <taxon>Spermatophyta</taxon>
        <taxon>Magnoliopsida</taxon>
        <taxon>eudicotyledons</taxon>
        <taxon>Gunneridae</taxon>
        <taxon>Pentapetalae</taxon>
        <taxon>asterids</taxon>
        <taxon>lamiids</taxon>
        <taxon>Gentianales</taxon>
        <taxon>Apocynaceae</taxon>
        <taxon>Rauvolfioideae</taxon>
        <taxon>Vinceae</taxon>
        <taxon>Catharanthinae</taxon>
        <taxon>Catharanthus</taxon>
    </lineage>
</organism>
<evidence type="ECO:0000313" key="1">
    <source>
        <dbReference type="EMBL" id="KAI5648282.1"/>
    </source>
</evidence>
<comment type="caution">
    <text evidence="1">The sequence shown here is derived from an EMBL/GenBank/DDBJ whole genome shotgun (WGS) entry which is preliminary data.</text>
</comment>
<proteinExistence type="predicted"/>
<sequence>MDVGKPLTTASSNESTEGLKIQSPQPSSVNIRLWRPAAQRNLRNQWSKLASLWHDWLSSSSTARSHATSLVNSFLSQKYMDTMELGALSGMPDIREKACFKLSKQQDLQQNKLLSSYKDMVGIVIQMFNTSRSMRCYTKGTISSPLAQFSCFAENQNDSGDAGGIPVFTFWPISHFEKAAEDFVQMFVSEINLKRLLVMEFLSHGNKTDSEINRLSWSDEFYPGEFKDLNTCNLYSKEACEPVLPSFHKYKAETSLVKPKHQQDRDVLQVFPSICAQCTLHLQSRITLLDVVYACLDPDRLVYLTTWIAEVNIDRSRAALISSKNDSHPQFLRISGQDIAFIKKNFHIFTLPFCNFIFWFLRATGMRIYYIEEAR</sequence>
<gene>
    <name evidence="1" type="ORF">M9H77_34287</name>
</gene>
<keyword evidence="2" id="KW-1185">Reference proteome</keyword>
<protein>
    <submittedName>
        <fullName evidence="1">Uncharacterized protein</fullName>
    </submittedName>
</protein>
<name>A0ACB9ZMW2_CATRO</name>
<dbReference type="EMBL" id="CM044708">
    <property type="protein sequence ID" value="KAI5648282.1"/>
    <property type="molecule type" value="Genomic_DNA"/>
</dbReference>
<dbReference type="Proteomes" id="UP001060085">
    <property type="component" value="Linkage Group LG08"/>
</dbReference>
<reference evidence="2" key="1">
    <citation type="journal article" date="2023" name="Nat. Plants">
        <title>Single-cell RNA sequencing provides a high-resolution roadmap for understanding the multicellular compartmentation of specialized metabolism.</title>
        <authorList>
            <person name="Sun S."/>
            <person name="Shen X."/>
            <person name="Li Y."/>
            <person name="Li Y."/>
            <person name="Wang S."/>
            <person name="Li R."/>
            <person name="Zhang H."/>
            <person name="Shen G."/>
            <person name="Guo B."/>
            <person name="Wei J."/>
            <person name="Xu J."/>
            <person name="St-Pierre B."/>
            <person name="Chen S."/>
            <person name="Sun C."/>
        </authorList>
    </citation>
    <scope>NUCLEOTIDE SEQUENCE [LARGE SCALE GENOMIC DNA]</scope>
</reference>
<accession>A0ACB9ZMW2</accession>